<name>A0A4C1TSK3_EUMVA</name>
<dbReference type="EMBL" id="BGZK01006177">
    <property type="protein sequence ID" value="GBP16990.1"/>
    <property type="molecule type" value="Genomic_DNA"/>
</dbReference>
<proteinExistence type="predicted"/>
<dbReference type="Proteomes" id="UP000299102">
    <property type="component" value="Unassembled WGS sequence"/>
</dbReference>
<organism evidence="1 2">
    <name type="scientific">Eumeta variegata</name>
    <name type="common">Bagworm moth</name>
    <name type="synonym">Eumeta japonica</name>
    <dbReference type="NCBI Taxonomy" id="151549"/>
    <lineage>
        <taxon>Eukaryota</taxon>
        <taxon>Metazoa</taxon>
        <taxon>Ecdysozoa</taxon>
        <taxon>Arthropoda</taxon>
        <taxon>Hexapoda</taxon>
        <taxon>Insecta</taxon>
        <taxon>Pterygota</taxon>
        <taxon>Neoptera</taxon>
        <taxon>Endopterygota</taxon>
        <taxon>Lepidoptera</taxon>
        <taxon>Glossata</taxon>
        <taxon>Ditrysia</taxon>
        <taxon>Tineoidea</taxon>
        <taxon>Psychidae</taxon>
        <taxon>Oiketicinae</taxon>
        <taxon>Eumeta</taxon>
    </lineage>
</organism>
<accession>A0A4C1TSK3</accession>
<gene>
    <name evidence="1" type="ORF">EVAR_101585_1</name>
</gene>
<keyword evidence="2" id="KW-1185">Reference proteome</keyword>
<reference evidence="1 2" key="1">
    <citation type="journal article" date="2019" name="Commun. Biol.">
        <title>The bagworm genome reveals a unique fibroin gene that provides high tensile strength.</title>
        <authorList>
            <person name="Kono N."/>
            <person name="Nakamura H."/>
            <person name="Ohtoshi R."/>
            <person name="Tomita M."/>
            <person name="Numata K."/>
            <person name="Arakawa K."/>
        </authorList>
    </citation>
    <scope>NUCLEOTIDE SEQUENCE [LARGE SCALE GENOMIC DNA]</scope>
</reference>
<dbReference type="AlphaFoldDB" id="A0A4C1TSK3"/>
<evidence type="ECO:0000313" key="2">
    <source>
        <dbReference type="Proteomes" id="UP000299102"/>
    </source>
</evidence>
<comment type="caution">
    <text evidence="1">The sequence shown here is derived from an EMBL/GenBank/DDBJ whole genome shotgun (WGS) entry which is preliminary data.</text>
</comment>
<sequence length="88" mass="9824">MSTCAVRDYKIDLPPIQRQLAEIQHGVVTMVDQASWYRFKSQIALKSYPTEGHMAFCAKRLGLATTEALYISKAAHQGIATRRTQPAS</sequence>
<evidence type="ECO:0000313" key="1">
    <source>
        <dbReference type="EMBL" id="GBP16990.1"/>
    </source>
</evidence>
<protein>
    <submittedName>
        <fullName evidence="1">Uncharacterized protein</fullName>
    </submittedName>
</protein>